<evidence type="ECO:0000256" key="7">
    <source>
        <dbReference type="ARBA" id="ARBA00022989"/>
    </source>
</evidence>
<dbReference type="Gene3D" id="1.20.1250.20">
    <property type="entry name" value="MFS general substrate transporter like domains"/>
    <property type="match status" value="2"/>
</dbReference>
<feature type="transmembrane region" description="Helical" evidence="9">
    <location>
        <begin position="91"/>
        <end position="111"/>
    </location>
</feature>
<feature type="transmembrane region" description="Helical" evidence="9">
    <location>
        <begin position="352"/>
        <end position="373"/>
    </location>
</feature>
<dbReference type="GO" id="GO:0005886">
    <property type="term" value="C:plasma membrane"/>
    <property type="evidence" value="ECO:0007669"/>
    <property type="project" value="UniProtKB-SubCell"/>
</dbReference>
<feature type="transmembrane region" description="Helical" evidence="9">
    <location>
        <begin position="261"/>
        <end position="279"/>
    </location>
</feature>
<evidence type="ECO:0000256" key="3">
    <source>
        <dbReference type="ARBA" id="ARBA00022448"/>
    </source>
</evidence>
<keyword evidence="3" id="KW-0813">Transport</keyword>
<dbReference type="EMBL" id="UHID01000008">
    <property type="protein sequence ID" value="SUP61983.1"/>
    <property type="molecule type" value="Genomic_DNA"/>
</dbReference>
<dbReference type="RefSeq" id="WP_115069658.1">
    <property type="nucleotide sequence ID" value="NZ_UHID01000008.1"/>
</dbReference>
<evidence type="ECO:0000313" key="12">
    <source>
        <dbReference type="Proteomes" id="UP000254150"/>
    </source>
</evidence>
<sequence>MRDCDEAEDQRISPQARKVLVAAGIGHFIEWYDVGTYGLLAAYLAANFFVSDNPTAGLLATFAVSAVGFVLRPLGGLFFGPLGDRIGRQRTLVIVVLLTSGSTFAMGALPTYDSVGILAPVAMGALPTYDSVGVLAPVLLVIARMLQGFGAGGETSNAVALLFEHSPRTRRGYTTSWMDGIGFVASVAGSALALVLINVLGDGAMTEWGWRIPFLLALPLGLVGLYLRVQLADSPEFRELEAEGDVAESPTKEAFRTGYKAMLVLCGILLLKAIGHWALVSFLPSFLSGDLGFSSSETFTTTTIAIGITAIAVPVMGAVSDRVGRKPMLIAGSAGFVVCSWPAFYLMSLGNLVAAISAMLLLGLLIAVFDGALSAMMAEQFPARIRSGAMAIPYNLVVSAFGGTVPYVATWMVASTGSKLAPSFYVMFLAAVTLVVAITAIRETAPRRTRAAGGRDPEPTRQP</sequence>
<feature type="domain" description="Major facilitator superfamily (MFS) profile" evidence="10">
    <location>
        <begin position="19"/>
        <end position="448"/>
    </location>
</feature>
<feature type="transmembrane region" description="Helical" evidence="9">
    <location>
        <begin position="394"/>
        <end position="414"/>
    </location>
</feature>
<keyword evidence="6" id="KW-0769">Symport</keyword>
<dbReference type="PANTHER" id="PTHR43528">
    <property type="entry name" value="ALPHA-KETOGLUTARATE PERMEASE"/>
    <property type="match status" value="1"/>
</dbReference>
<dbReference type="Proteomes" id="UP000254150">
    <property type="component" value="Unassembled WGS sequence"/>
</dbReference>
<accession>A0A380P9V4</accession>
<proteinExistence type="inferred from homology"/>
<evidence type="ECO:0000256" key="4">
    <source>
        <dbReference type="ARBA" id="ARBA00022475"/>
    </source>
</evidence>
<dbReference type="PANTHER" id="PTHR43528:SF1">
    <property type="entry name" value="ALPHA-KETOGLUTARATE PERMEASE"/>
    <property type="match status" value="1"/>
</dbReference>
<dbReference type="PROSITE" id="PS00217">
    <property type="entry name" value="SUGAR_TRANSPORT_2"/>
    <property type="match status" value="1"/>
</dbReference>
<evidence type="ECO:0000256" key="8">
    <source>
        <dbReference type="ARBA" id="ARBA00023136"/>
    </source>
</evidence>
<evidence type="ECO:0000256" key="1">
    <source>
        <dbReference type="ARBA" id="ARBA00004651"/>
    </source>
</evidence>
<feature type="transmembrane region" description="Helical" evidence="9">
    <location>
        <begin position="117"/>
        <end position="142"/>
    </location>
</feature>
<dbReference type="InterPro" id="IPR020846">
    <property type="entry name" value="MFS_dom"/>
</dbReference>
<reference evidence="11 12" key="1">
    <citation type="submission" date="2018-06" db="EMBL/GenBank/DDBJ databases">
        <authorList>
            <consortium name="Pathogen Informatics"/>
            <person name="Doyle S."/>
        </authorList>
    </citation>
    <scope>NUCLEOTIDE SEQUENCE [LARGE SCALE GENOMIC DNA]</scope>
    <source>
        <strain evidence="11 12">NCTC7807</strain>
    </source>
</reference>
<evidence type="ECO:0000256" key="9">
    <source>
        <dbReference type="SAM" id="Phobius"/>
    </source>
</evidence>
<dbReference type="SUPFAM" id="SSF103473">
    <property type="entry name" value="MFS general substrate transporter"/>
    <property type="match status" value="1"/>
</dbReference>
<feature type="transmembrane region" description="Helical" evidence="9">
    <location>
        <begin position="180"/>
        <end position="200"/>
    </location>
</feature>
<evidence type="ECO:0000313" key="11">
    <source>
        <dbReference type="EMBL" id="SUP61983.1"/>
    </source>
</evidence>
<dbReference type="PROSITE" id="PS50850">
    <property type="entry name" value="MFS"/>
    <property type="match status" value="1"/>
</dbReference>
<comment type="subcellular location">
    <subcellularLocation>
        <location evidence="1">Cell membrane</location>
        <topology evidence="1">Multi-pass membrane protein</topology>
    </subcellularLocation>
</comment>
<name>A0A380P9V4_STRGR</name>
<dbReference type="InterPro" id="IPR005829">
    <property type="entry name" value="Sugar_transporter_CS"/>
</dbReference>
<dbReference type="InterPro" id="IPR051084">
    <property type="entry name" value="H+-coupled_symporters"/>
</dbReference>
<dbReference type="AlphaFoldDB" id="A0A380P9V4"/>
<feature type="transmembrane region" description="Helical" evidence="9">
    <location>
        <begin position="299"/>
        <end position="319"/>
    </location>
</feature>
<keyword evidence="4" id="KW-1003">Cell membrane</keyword>
<gene>
    <name evidence="11" type="primary">proP_2</name>
    <name evidence="11" type="ORF">NCTC7807_05142</name>
</gene>
<dbReference type="Pfam" id="PF07690">
    <property type="entry name" value="MFS_1"/>
    <property type="match status" value="1"/>
</dbReference>
<dbReference type="InterPro" id="IPR036259">
    <property type="entry name" value="MFS_trans_sf"/>
</dbReference>
<comment type="similarity">
    <text evidence="2">Belongs to the major facilitator superfamily. Metabolite:H+ Symporter (MHS) family (TC 2.A.1.6) family.</text>
</comment>
<dbReference type="GO" id="GO:0015293">
    <property type="term" value="F:symporter activity"/>
    <property type="evidence" value="ECO:0007669"/>
    <property type="project" value="UniProtKB-KW"/>
</dbReference>
<keyword evidence="5 9" id="KW-0812">Transmembrane</keyword>
<feature type="transmembrane region" description="Helical" evidence="9">
    <location>
        <begin position="212"/>
        <end position="229"/>
    </location>
</feature>
<dbReference type="PROSITE" id="PS00216">
    <property type="entry name" value="SUGAR_TRANSPORT_1"/>
    <property type="match status" value="1"/>
</dbReference>
<feature type="transmembrane region" description="Helical" evidence="9">
    <location>
        <begin position="58"/>
        <end position="79"/>
    </location>
</feature>
<feature type="transmembrane region" description="Helical" evidence="9">
    <location>
        <begin position="328"/>
        <end position="346"/>
    </location>
</feature>
<feature type="transmembrane region" description="Helical" evidence="9">
    <location>
        <begin position="420"/>
        <end position="441"/>
    </location>
</feature>
<feature type="transmembrane region" description="Helical" evidence="9">
    <location>
        <begin position="20"/>
        <end position="46"/>
    </location>
</feature>
<organism evidence="11 12">
    <name type="scientific">Streptomyces griseus</name>
    <dbReference type="NCBI Taxonomy" id="1911"/>
    <lineage>
        <taxon>Bacteria</taxon>
        <taxon>Bacillati</taxon>
        <taxon>Actinomycetota</taxon>
        <taxon>Actinomycetes</taxon>
        <taxon>Kitasatosporales</taxon>
        <taxon>Streptomycetaceae</taxon>
        <taxon>Streptomyces</taxon>
    </lineage>
</organism>
<dbReference type="InterPro" id="IPR011701">
    <property type="entry name" value="MFS"/>
</dbReference>
<keyword evidence="7 9" id="KW-1133">Transmembrane helix</keyword>
<evidence type="ECO:0000256" key="5">
    <source>
        <dbReference type="ARBA" id="ARBA00022692"/>
    </source>
</evidence>
<protein>
    <submittedName>
        <fullName evidence="11">Major facilitator superfamily protein</fullName>
    </submittedName>
</protein>
<evidence type="ECO:0000256" key="6">
    <source>
        <dbReference type="ARBA" id="ARBA00022847"/>
    </source>
</evidence>
<evidence type="ECO:0000256" key="2">
    <source>
        <dbReference type="ARBA" id="ARBA00008240"/>
    </source>
</evidence>
<keyword evidence="8 9" id="KW-0472">Membrane</keyword>
<evidence type="ECO:0000259" key="10">
    <source>
        <dbReference type="PROSITE" id="PS50850"/>
    </source>
</evidence>